<feature type="non-terminal residue" evidence="1">
    <location>
        <position position="244"/>
    </location>
</feature>
<gene>
    <name evidence="1" type="ORF">S01H1_71015</name>
</gene>
<evidence type="ECO:0008006" key="2">
    <source>
        <dbReference type="Google" id="ProtNLM"/>
    </source>
</evidence>
<feature type="non-terminal residue" evidence="1">
    <location>
        <position position="1"/>
    </location>
</feature>
<organism evidence="1">
    <name type="scientific">marine sediment metagenome</name>
    <dbReference type="NCBI Taxonomy" id="412755"/>
    <lineage>
        <taxon>unclassified sequences</taxon>
        <taxon>metagenomes</taxon>
        <taxon>ecological metagenomes</taxon>
    </lineage>
</organism>
<name>X0XN99_9ZZZZ</name>
<sequence length="244" mass="26335">VNQAAAGSSHAIFSVDSQHLFIDNNDIEEFYENGISVLAFNTTGHTIVSNNKLTGKDDTVTDHPQTGITIEGGKLTVKSNSIVLENGRIGTTDDVEGINVLDSEDAEITGNKINLNCKTAASQNCPRYNGIRIFNVDNSDISNNQITAVEETDSENAPLFRPIIASGSCNHNTISNNKIKVDGMDVAAVLKAMYISGLNDSTIEANNIYFDNVDTTFDHIGIWLDASDRNTVNGNRINGVNKGR</sequence>
<comment type="caution">
    <text evidence="1">The sequence shown here is derived from an EMBL/GenBank/DDBJ whole genome shotgun (WGS) entry which is preliminary data.</text>
</comment>
<proteinExistence type="predicted"/>
<dbReference type="EMBL" id="BARS01047261">
    <property type="protein sequence ID" value="GAG38118.1"/>
    <property type="molecule type" value="Genomic_DNA"/>
</dbReference>
<dbReference type="InterPro" id="IPR012334">
    <property type="entry name" value="Pectin_lyas_fold"/>
</dbReference>
<reference evidence="1" key="1">
    <citation type="journal article" date="2014" name="Front. Microbiol.">
        <title>High frequency of phylogenetically diverse reductive dehalogenase-homologous genes in deep subseafloor sedimentary metagenomes.</title>
        <authorList>
            <person name="Kawai M."/>
            <person name="Futagami T."/>
            <person name="Toyoda A."/>
            <person name="Takaki Y."/>
            <person name="Nishi S."/>
            <person name="Hori S."/>
            <person name="Arai W."/>
            <person name="Tsubouchi T."/>
            <person name="Morono Y."/>
            <person name="Uchiyama I."/>
            <person name="Ito T."/>
            <person name="Fujiyama A."/>
            <person name="Inagaki F."/>
            <person name="Takami H."/>
        </authorList>
    </citation>
    <scope>NUCLEOTIDE SEQUENCE</scope>
    <source>
        <strain evidence="1">Expedition CK06-06</strain>
    </source>
</reference>
<dbReference type="SUPFAM" id="SSF51126">
    <property type="entry name" value="Pectin lyase-like"/>
    <property type="match status" value="1"/>
</dbReference>
<dbReference type="AlphaFoldDB" id="X0XN99"/>
<accession>X0XN99</accession>
<protein>
    <recommendedName>
        <fullName evidence="2">Right handed beta helix domain-containing protein</fullName>
    </recommendedName>
</protein>
<dbReference type="Gene3D" id="2.160.20.10">
    <property type="entry name" value="Single-stranded right-handed beta-helix, Pectin lyase-like"/>
    <property type="match status" value="1"/>
</dbReference>
<evidence type="ECO:0000313" key="1">
    <source>
        <dbReference type="EMBL" id="GAG38118.1"/>
    </source>
</evidence>
<dbReference type="InterPro" id="IPR011050">
    <property type="entry name" value="Pectin_lyase_fold/virulence"/>
</dbReference>